<accession>A0A8E2ATS0</accession>
<dbReference type="EMBL" id="KV722409">
    <property type="protein sequence ID" value="OCH90218.1"/>
    <property type="molecule type" value="Genomic_DNA"/>
</dbReference>
<name>A0A8E2ATS0_9APHY</name>
<dbReference type="OrthoDB" id="3268207at2759"/>
<feature type="transmembrane region" description="Helical" evidence="1">
    <location>
        <begin position="161"/>
        <end position="184"/>
    </location>
</feature>
<keyword evidence="1" id="KW-0812">Transmembrane</keyword>
<feature type="domain" description="DUF6534" evidence="2">
    <location>
        <begin position="169"/>
        <end position="255"/>
    </location>
</feature>
<evidence type="ECO:0000313" key="4">
    <source>
        <dbReference type="Proteomes" id="UP000250043"/>
    </source>
</evidence>
<keyword evidence="1" id="KW-0472">Membrane</keyword>
<sequence>MSEAPSSHLDSTLGAGFIGVVAAATIYGVTNVQTYIYYRQCQDDPIWYQRSIFLLWIMDTLHQVLITHVMYTYAVTNFGNAQALQSPTWSLMAHVLVTGTSDVIIRSLFCLRLWKLHGKNRIMVFPIMVFAILSWAGSIVFSLRGLVKNNFAALDQISWDLFMSMSANIAADTLLAASLVVSLWRLRTGIPRIDSIVHVLMLYSINTGVLTSVFALLCFIMLAIMPGNFVYLAILFLLPKLLLNAFLAILNARQSLHQADAMDFISLPAFRACASQITTHTTTLRESGLAFPPDLRVLEASENTAVKPVDNV</sequence>
<dbReference type="AlphaFoldDB" id="A0A8E2ATS0"/>
<feature type="transmembrane region" description="Helical" evidence="1">
    <location>
        <begin position="123"/>
        <end position="141"/>
    </location>
</feature>
<dbReference type="Proteomes" id="UP000250043">
    <property type="component" value="Unassembled WGS sequence"/>
</dbReference>
<feature type="transmembrane region" description="Helical" evidence="1">
    <location>
        <begin position="51"/>
        <end position="71"/>
    </location>
</feature>
<reference evidence="3 4" key="1">
    <citation type="submission" date="2016-07" db="EMBL/GenBank/DDBJ databases">
        <title>Draft genome of the white-rot fungus Obba rivulosa 3A-2.</title>
        <authorList>
            <consortium name="DOE Joint Genome Institute"/>
            <person name="Miettinen O."/>
            <person name="Riley R."/>
            <person name="Acob R."/>
            <person name="Barry K."/>
            <person name="Cullen D."/>
            <person name="De Vries R."/>
            <person name="Hainaut M."/>
            <person name="Hatakka A."/>
            <person name="Henrissat B."/>
            <person name="Hilden K."/>
            <person name="Kuo R."/>
            <person name="Labutti K."/>
            <person name="Lipzen A."/>
            <person name="Makela M.R."/>
            <person name="Sandor L."/>
            <person name="Spatafora J.W."/>
            <person name="Grigoriev I.V."/>
            <person name="Hibbett D.S."/>
        </authorList>
    </citation>
    <scope>NUCLEOTIDE SEQUENCE [LARGE SCALE GENOMIC DNA]</scope>
    <source>
        <strain evidence="3 4">3A-2</strain>
    </source>
</reference>
<organism evidence="3 4">
    <name type="scientific">Obba rivulosa</name>
    <dbReference type="NCBI Taxonomy" id="1052685"/>
    <lineage>
        <taxon>Eukaryota</taxon>
        <taxon>Fungi</taxon>
        <taxon>Dikarya</taxon>
        <taxon>Basidiomycota</taxon>
        <taxon>Agaricomycotina</taxon>
        <taxon>Agaricomycetes</taxon>
        <taxon>Polyporales</taxon>
        <taxon>Gelatoporiaceae</taxon>
        <taxon>Obba</taxon>
    </lineage>
</organism>
<evidence type="ECO:0000313" key="3">
    <source>
        <dbReference type="EMBL" id="OCH90218.1"/>
    </source>
</evidence>
<feature type="transmembrane region" description="Helical" evidence="1">
    <location>
        <begin position="12"/>
        <end position="30"/>
    </location>
</feature>
<dbReference type="InterPro" id="IPR045339">
    <property type="entry name" value="DUF6534"/>
</dbReference>
<protein>
    <recommendedName>
        <fullName evidence="2">DUF6534 domain-containing protein</fullName>
    </recommendedName>
</protein>
<dbReference type="PANTHER" id="PTHR40465:SF1">
    <property type="entry name" value="DUF6534 DOMAIN-CONTAINING PROTEIN"/>
    <property type="match status" value="1"/>
</dbReference>
<dbReference type="PANTHER" id="PTHR40465">
    <property type="entry name" value="CHROMOSOME 1, WHOLE GENOME SHOTGUN SEQUENCE"/>
    <property type="match status" value="1"/>
</dbReference>
<feature type="transmembrane region" description="Helical" evidence="1">
    <location>
        <begin position="229"/>
        <end position="250"/>
    </location>
</feature>
<keyword evidence="1" id="KW-1133">Transmembrane helix</keyword>
<proteinExistence type="predicted"/>
<dbReference type="Pfam" id="PF20152">
    <property type="entry name" value="DUF6534"/>
    <property type="match status" value="1"/>
</dbReference>
<feature type="transmembrane region" description="Helical" evidence="1">
    <location>
        <begin position="196"/>
        <end position="223"/>
    </location>
</feature>
<feature type="transmembrane region" description="Helical" evidence="1">
    <location>
        <begin position="91"/>
        <end position="111"/>
    </location>
</feature>
<evidence type="ECO:0000256" key="1">
    <source>
        <dbReference type="SAM" id="Phobius"/>
    </source>
</evidence>
<keyword evidence="4" id="KW-1185">Reference proteome</keyword>
<gene>
    <name evidence="3" type="ORF">OBBRIDRAFT_620742</name>
</gene>
<evidence type="ECO:0000259" key="2">
    <source>
        <dbReference type="Pfam" id="PF20152"/>
    </source>
</evidence>